<feature type="non-terminal residue" evidence="1">
    <location>
        <position position="66"/>
    </location>
</feature>
<dbReference type="Proteomes" id="UP000247551">
    <property type="component" value="Unassembled WGS sequence"/>
</dbReference>
<proteinExistence type="predicted"/>
<accession>A0A318V4U6</accession>
<comment type="caution">
    <text evidence="1">The sequence shown here is derived from an EMBL/GenBank/DDBJ whole genome shotgun (WGS) entry which is preliminary data.</text>
</comment>
<dbReference type="AlphaFoldDB" id="A0A318V4U6"/>
<evidence type="ECO:0000313" key="1">
    <source>
        <dbReference type="EMBL" id="PYF78989.1"/>
    </source>
</evidence>
<organism evidence="1 2">
    <name type="scientific">Marinomonas alcarazii</name>
    <dbReference type="NCBI Taxonomy" id="491949"/>
    <lineage>
        <taxon>Bacteria</taxon>
        <taxon>Pseudomonadati</taxon>
        <taxon>Pseudomonadota</taxon>
        <taxon>Gammaproteobacteria</taxon>
        <taxon>Oceanospirillales</taxon>
        <taxon>Oceanospirillaceae</taxon>
        <taxon>Marinomonas</taxon>
    </lineage>
</organism>
<name>A0A318V4U6_9GAMM</name>
<protein>
    <recommendedName>
        <fullName evidence="3">Type VI secretion system secreted protein Hcp</fullName>
    </recommendedName>
</protein>
<dbReference type="Gene3D" id="2.30.110.50">
    <property type="match status" value="1"/>
</dbReference>
<dbReference type="EMBL" id="QKLW01000010">
    <property type="protein sequence ID" value="PYF78989.1"/>
    <property type="molecule type" value="Genomic_DNA"/>
</dbReference>
<keyword evidence="2" id="KW-1185">Reference proteome</keyword>
<reference evidence="1 2" key="1">
    <citation type="submission" date="2018-06" db="EMBL/GenBank/DDBJ databases">
        <title>Genomic Encyclopedia of Type Strains, Phase III (KMG-III): the genomes of soil and plant-associated and newly described type strains.</title>
        <authorList>
            <person name="Whitman W."/>
        </authorList>
    </citation>
    <scope>NUCLEOTIDE SEQUENCE [LARGE SCALE GENOMIC DNA]</scope>
    <source>
        <strain evidence="1 2">CECT 7730</strain>
    </source>
</reference>
<evidence type="ECO:0008006" key="3">
    <source>
        <dbReference type="Google" id="ProtNLM"/>
    </source>
</evidence>
<evidence type="ECO:0000313" key="2">
    <source>
        <dbReference type="Proteomes" id="UP000247551"/>
    </source>
</evidence>
<sequence length="66" mass="7300">MATLTFTLALDGLEEDTLVVREYQGHESLSDSRLKDGSPCYGFRYQLSLASRQSDLSADTIVDKNA</sequence>
<gene>
    <name evidence="1" type="ORF">DFP75_110120</name>
</gene>